<keyword evidence="3" id="KW-0808">Transferase</keyword>
<dbReference type="Pfam" id="PF01636">
    <property type="entry name" value="APH"/>
    <property type="match status" value="1"/>
</dbReference>
<dbReference type="SUPFAM" id="SSF56112">
    <property type="entry name" value="Protein kinase-like (PK-like)"/>
    <property type="match status" value="1"/>
</dbReference>
<name>A0A1G9RA74_9BACT</name>
<feature type="domain" description="Aminoglycoside phosphotransferase" evidence="2">
    <location>
        <begin position="73"/>
        <end position="266"/>
    </location>
</feature>
<dbReference type="OrthoDB" id="179763at2"/>
<keyword evidence="4" id="KW-1185">Reference proteome</keyword>
<accession>A0A1G9RA74</accession>
<protein>
    <submittedName>
        <fullName evidence="3">Phosphotransferase enzyme family protein</fullName>
    </submittedName>
</protein>
<dbReference type="AlphaFoldDB" id="A0A1G9RA74"/>
<dbReference type="InterPro" id="IPR002575">
    <property type="entry name" value="Aminoglycoside_PTrfase"/>
</dbReference>
<dbReference type="PANTHER" id="PTHR21310">
    <property type="entry name" value="AMINOGLYCOSIDE PHOSPHOTRANSFERASE-RELATED-RELATED"/>
    <property type="match status" value="1"/>
</dbReference>
<keyword evidence="1" id="KW-0472">Membrane</keyword>
<dbReference type="InterPro" id="IPR051678">
    <property type="entry name" value="AGP_Transferase"/>
</dbReference>
<organism evidence="3 4">
    <name type="scientific">Siphonobacter aquaeclarae</name>
    <dbReference type="NCBI Taxonomy" id="563176"/>
    <lineage>
        <taxon>Bacteria</taxon>
        <taxon>Pseudomonadati</taxon>
        <taxon>Bacteroidota</taxon>
        <taxon>Cytophagia</taxon>
        <taxon>Cytophagales</taxon>
        <taxon>Cytophagaceae</taxon>
        <taxon>Siphonobacter</taxon>
    </lineage>
</organism>
<evidence type="ECO:0000313" key="3">
    <source>
        <dbReference type="EMBL" id="SDM20153.1"/>
    </source>
</evidence>
<feature type="transmembrane region" description="Helical" evidence="1">
    <location>
        <begin position="20"/>
        <end position="40"/>
    </location>
</feature>
<reference evidence="3 4" key="1">
    <citation type="submission" date="2016-10" db="EMBL/GenBank/DDBJ databases">
        <authorList>
            <person name="de Groot N.N."/>
        </authorList>
    </citation>
    <scope>NUCLEOTIDE SEQUENCE [LARGE SCALE GENOMIC DNA]</scope>
    <source>
        <strain evidence="3 4">DSM 21668</strain>
    </source>
</reference>
<gene>
    <name evidence="3" type="ORF">SAMN04488090_2810</name>
</gene>
<dbReference type="Gene3D" id="3.90.1200.10">
    <property type="match status" value="1"/>
</dbReference>
<evidence type="ECO:0000259" key="2">
    <source>
        <dbReference type="Pfam" id="PF01636"/>
    </source>
</evidence>
<keyword evidence="1" id="KW-1133">Transmembrane helix</keyword>
<dbReference type="EMBL" id="FNGS01000005">
    <property type="protein sequence ID" value="SDM20153.1"/>
    <property type="molecule type" value="Genomic_DNA"/>
</dbReference>
<evidence type="ECO:0000313" key="4">
    <source>
        <dbReference type="Proteomes" id="UP000198901"/>
    </source>
</evidence>
<dbReference type="STRING" id="563176.SAMN04488090_2810"/>
<dbReference type="GO" id="GO:0016740">
    <property type="term" value="F:transferase activity"/>
    <property type="evidence" value="ECO:0007669"/>
    <property type="project" value="UniProtKB-KW"/>
</dbReference>
<dbReference type="InterPro" id="IPR011009">
    <property type="entry name" value="Kinase-like_dom_sf"/>
</dbReference>
<dbReference type="Proteomes" id="UP000198901">
    <property type="component" value="Unassembled WGS sequence"/>
</dbReference>
<sequence>MLLPDCRFILGAGLRNGIPYVHLPAFTIPILIVYISVMSVKSFPMLPIDRIESIEGALVHSFGSAEVSDVALLAGGLSGSAIYKLRIGDNAYTLKLTPPQEGEMTDVPALAAAAGVAPRMYFNDQRQGVSISDFINNQPLRGVFSPDELVRKLATTIRAIHALPSVAEGRPLFTTVDALISQFNNSGILSGPVVDACLEGYQRLKENYTLRKEDEVCSHNDLNPNNILCDGSTIWIIDWDTASLNNRYIDLANAANFFVHTPEHERAYLYTYFEAEPDENQVSRFFVMRQLCRIIYSMLMFQLAAQMKPAGFRHDQRMEGFDMPTFGSLMASGSLSLAEYEGLLFYGKALLNTAADQMRLPRFEKALAQLL</sequence>
<evidence type="ECO:0000256" key="1">
    <source>
        <dbReference type="SAM" id="Phobius"/>
    </source>
</evidence>
<keyword evidence="1" id="KW-0812">Transmembrane</keyword>
<proteinExistence type="predicted"/>